<keyword evidence="5 9" id="KW-0378">Hydrolase</keyword>
<dbReference type="Proteomes" id="UP000031532">
    <property type="component" value="Unassembled WGS sequence"/>
</dbReference>
<dbReference type="RefSeq" id="WP_039716618.1">
    <property type="nucleotide sequence ID" value="NZ_JTJC03000002.1"/>
</dbReference>
<evidence type="ECO:0000256" key="9">
    <source>
        <dbReference type="RuleBase" id="RU361174"/>
    </source>
</evidence>
<evidence type="ECO:0000313" key="12">
    <source>
        <dbReference type="Proteomes" id="UP000031532"/>
    </source>
</evidence>
<evidence type="ECO:0000256" key="7">
    <source>
        <dbReference type="ARBA" id="ARBA00023295"/>
    </source>
</evidence>
<keyword evidence="7 9" id="KW-0326">Glycosidase</keyword>
<evidence type="ECO:0000256" key="2">
    <source>
        <dbReference type="ARBA" id="ARBA00007495"/>
    </source>
</evidence>
<dbReference type="PANTHER" id="PTHR31490">
    <property type="entry name" value="GLYCOSYL HYDROLASE"/>
    <property type="match status" value="1"/>
</dbReference>
<gene>
    <name evidence="11" type="ORF">QH73_0009530</name>
</gene>
<evidence type="ECO:0000259" key="10">
    <source>
        <dbReference type="PROSITE" id="PS51760"/>
    </source>
</evidence>
<keyword evidence="8 9" id="KW-0624">Polysaccharide degradation</keyword>
<dbReference type="InterPro" id="IPR001000">
    <property type="entry name" value="GH10_dom"/>
</dbReference>
<evidence type="ECO:0000313" key="11">
    <source>
        <dbReference type="EMBL" id="NHC34898.1"/>
    </source>
</evidence>
<dbReference type="SMART" id="SM00633">
    <property type="entry name" value="Glyco_10"/>
    <property type="match status" value="1"/>
</dbReference>
<evidence type="ECO:0000256" key="5">
    <source>
        <dbReference type="ARBA" id="ARBA00022801"/>
    </source>
</evidence>
<dbReference type="PANTHER" id="PTHR31490:SF88">
    <property type="entry name" value="BETA-XYLANASE"/>
    <property type="match status" value="1"/>
</dbReference>
<evidence type="ECO:0000256" key="6">
    <source>
        <dbReference type="ARBA" id="ARBA00023277"/>
    </source>
</evidence>
<dbReference type="PRINTS" id="PR00134">
    <property type="entry name" value="GLHYDRLASE10"/>
</dbReference>
<dbReference type="EC" id="3.2.1.8" evidence="9"/>
<dbReference type="InterPro" id="IPR044846">
    <property type="entry name" value="GH10"/>
</dbReference>
<dbReference type="SUPFAM" id="SSF51445">
    <property type="entry name" value="(Trans)glycosidases"/>
    <property type="match status" value="1"/>
</dbReference>
<feature type="domain" description="GH10" evidence="10">
    <location>
        <begin position="52"/>
        <end position="379"/>
    </location>
</feature>
<proteinExistence type="inferred from homology"/>
<evidence type="ECO:0000256" key="8">
    <source>
        <dbReference type="ARBA" id="ARBA00023326"/>
    </source>
</evidence>
<keyword evidence="3" id="KW-0858">Xylan degradation</keyword>
<dbReference type="InterPro" id="IPR017853">
    <property type="entry name" value="GH"/>
</dbReference>
<protein>
    <recommendedName>
        <fullName evidence="9">Beta-xylanase</fullName>
        <ecNumber evidence="9">3.2.1.8</ecNumber>
    </recommendedName>
</protein>
<accession>A0A9X5E4R8</accession>
<comment type="similarity">
    <text evidence="2 9">Belongs to the glycosyl hydrolase 10 (cellulase F) family.</text>
</comment>
<dbReference type="GO" id="GO:0031176">
    <property type="term" value="F:endo-1,4-beta-xylanase activity"/>
    <property type="evidence" value="ECO:0007669"/>
    <property type="project" value="UniProtKB-EC"/>
</dbReference>
<keyword evidence="12" id="KW-1185">Reference proteome</keyword>
<dbReference type="EMBL" id="JTJC03000002">
    <property type="protein sequence ID" value="NHC34898.1"/>
    <property type="molecule type" value="Genomic_DNA"/>
</dbReference>
<keyword evidence="6 9" id="KW-0119">Carbohydrate metabolism</keyword>
<sequence>MNHRQITRRLAIALGLSTFAGVSVSPLLKLDNLSQQAEAVESGTQDFTIVGNASLRDRAAAKRFLFGAATGYHKLTNDAALNAKFRQDCAILMAEEDLLWGALRPDADTFAFTKGDWLIDYARQHKMLVGATHLVWHEYMPQWLEEKLNKQNAEQILLQHINKVVTRYAKKIHFWSVVNEAILTSDKRPDGLRKTPWLEFLGPDYIEMAFRAAAAADPQALLLYNDNALEYDIPYHDERRAAVLKWLERLKAKDTPIHGLGLQSHIGKLDNFSPKKLKTFLRDVASLGLKIVITEMDVGDAGMPTDIKVRDRMVAEVYKQFLSVVLEEPAVLGAITWGLSDKYTWLSNYAPREDGTPVRSLPYDAEMNRKLAWNGIALAFEQLKQRRKSSKLWLAWRRLQTQV</sequence>
<comment type="catalytic activity">
    <reaction evidence="1 9">
        <text>Endohydrolysis of (1-&gt;4)-beta-D-xylosidic linkages in xylans.</text>
        <dbReference type="EC" id="3.2.1.8"/>
    </reaction>
</comment>
<dbReference type="AlphaFoldDB" id="A0A9X5E4R8"/>
<organism evidence="11 12">
    <name type="scientific">Scytonema millei VB511283</name>
    <dbReference type="NCBI Taxonomy" id="1245923"/>
    <lineage>
        <taxon>Bacteria</taxon>
        <taxon>Bacillati</taxon>
        <taxon>Cyanobacteriota</taxon>
        <taxon>Cyanophyceae</taxon>
        <taxon>Nostocales</taxon>
        <taxon>Scytonemataceae</taxon>
        <taxon>Scytonema</taxon>
    </lineage>
</organism>
<dbReference type="OrthoDB" id="9809277at2"/>
<comment type="caution">
    <text evidence="11">The sequence shown here is derived from an EMBL/GenBank/DDBJ whole genome shotgun (WGS) entry which is preliminary data.</text>
</comment>
<name>A0A9X5E4R8_9CYAN</name>
<evidence type="ECO:0000256" key="1">
    <source>
        <dbReference type="ARBA" id="ARBA00000681"/>
    </source>
</evidence>
<reference evidence="11 12" key="1">
    <citation type="journal article" date="2015" name="Genome Announc.">
        <title>Draft Genome Sequence of the Terrestrial Cyanobacterium Scytonema millei VB511283, Isolated from Eastern India.</title>
        <authorList>
            <person name="Sen D."/>
            <person name="Chandrababunaidu M.M."/>
            <person name="Singh D."/>
            <person name="Sanghi N."/>
            <person name="Ghorai A."/>
            <person name="Mishra G.P."/>
            <person name="Madduluri M."/>
            <person name="Adhikary S.P."/>
            <person name="Tripathy S."/>
        </authorList>
    </citation>
    <scope>NUCLEOTIDE SEQUENCE [LARGE SCALE GENOMIC DNA]</scope>
    <source>
        <strain evidence="11 12">VB511283</strain>
    </source>
</reference>
<dbReference type="GO" id="GO:0045493">
    <property type="term" value="P:xylan catabolic process"/>
    <property type="evidence" value="ECO:0007669"/>
    <property type="project" value="UniProtKB-KW"/>
</dbReference>
<dbReference type="PROSITE" id="PS51760">
    <property type="entry name" value="GH10_2"/>
    <property type="match status" value="1"/>
</dbReference>
<dbReference type="Pfam" id="PF00331">
    <property type="entry name" value="Glyco_hydro_10"/>
    <property type="match status" value="1"/>
</dbReference>
<evidence type="ECO:0000256" key="3">
    <source>
        <dbReference type="ARBA" id="ARBA00022651"/>
    </source>
</evidence>
<evidence type="ECO:0000256" key="4">
    <source>
        <dbReference type="ARBA" id="ARBA00022729"/>
    </source>
</evidence>
<keyword evidence="4" id="KW-0732">Signal</keyword>
<dbReference type="Gene3D" id="3.20.20.80">
    <property type="entry name" value="Glycosidases"/>
    <property type="match status" value="1"/>
</dbReference>